<dbReference type="Proteomes" id="UP000030121">
    <property type="component" value="Unassembled WGS sequence"/>
</dbReference>
<dbReference type="RefSeq" id="WP_026981737.1">
    <property type="nucleotide sequence ID" value="NZ_JRLW01000040.1"/>
</dbReference>
<dbReference type="OrthoDB" id="1273330at2"/>
<dbReference type="STRING" id="1121899.GCA_000430025_02345"/>
<name>A0A0A2LZ93_9FLAO</name>
<dbReference type="AlphaFoldDB" id="A0A0A2LZ93"/>
<sequence>MLQPVMRILPNQYGKNKTPIYNTIMITEKYLQCLKELQDNPNIEIGKYSSETNYYDCEAPSERFLKSVKNDLEEENILISDNDLEYFNLVSIVLNWDDKLKVPTNLKILRGGFVFNDVSDALTFPTDYFENTVNVKDDGEYSEKLGWFERLPMGVDDSMRGCFIKEEGNFPPPIAFCNAGAGWYVKLDFDYHRYMELLFENYGFKGWQYFYIDIVKEIPMLEKVLEDMQTAVQVLPLLFPDKDWSYHQKKYQEVLENLGRTEYSNS</sequence>
<keyword evidence="2" id="KW-1185">Reference proteome</keyword>
<dbReference type="eggNOG" id="ENOG5033QRS">
    <property type="taxonomic scope" value="Bacteria"/>
</dbReference>
<proteinExistence type="predicted"/>
<comment type="caution">
    <text evidence="1">The sequence shown here is derived from an EMBL/GenBank/DDBJ whole genome shotgun (WGS) entry which is preliminary data.</text>
</comment>
<organism evidence="1 2">
    <name type="scientific">Flavobacterium suncheonense GH29-5 = DSM 17707</name>
    <dbReference type="NCBI Taxonomy" id="1121899"/>
    <lineage>
        <taxon>Bacteria</taxon>
        <taxon>Pseudomonadati</taxon>
        <taxon>Bacteroidota</taxon>
        <taxon>Flavobacteriia</taxon>
        <taxon>Flavobacteriales</taxon>
        <taxon>Flavobacteriaceae</taxon>
        <taxon>Flavobacterium</taxon>
    </lineage>
</organism>
<evidence type="ECO:0000313" key="1">
    <source>
        <dbReference type="EMBL" id="KGO85652.1"/>
    </source>
</evidence>
<gene>
    <name evidence="1" type="ORF">Q764_13975</name>
</gene>
<dbReference type="EMBL" id="JRLW01000040">
    <property type="protein sequence ID" value="KGO85652.1"/>
    <property type="molecule type" value="Genomic_DNA"/>
</dbReference>
<reference evidence="1 2" key="1">
    <citation type="submission" date="2013-09" db="EMBL/GenBank/DDBJ databases">
        <authorList>
            <person name="Zeng Z."/>
            <person name="Chen C."/>
        </authorList>
    </citation>
    <scope>NUCLEOTIDE SEQUENCE [LARGE SCALE GENOMIC DNA]</scope>
    <source>
        <strain evidence="1 2">GH29-5</strain>
    </source>
</reference>
<evidence type="ECO:0000313" key="2">
    <source>
        <dbReference type="Proteomes" id="UP000030121"/>
    </source>
</evidence>
<accession>A0A0A2LZ93</accession>
<protein>
    <submittedName>
        <fullName evidence="1">Uncharacterized protein</fullName>
    </submittedName>
</protein>